<dbReference type="RefSeq" id="WP_170322712.1">
    <property type="nucleotide sequence ID" value="NZ_BAAAHL010000012.1"/>
</dbReference>
<dbReference type="InterPro" id="IPR002646">
    <property type="entry name" value="PolA_pol_head_dom"/>
</dbReference>
<name>A0A5M3WWL7_9ACTN</name>
<comment type="caution">
    <text evidence="5">The sequence shown here is derived from an EMBL/GenBank/DDBJ whole genome shotgun (WGS) entry which is preliminary data.</text>
</comment>
<evidence type="ECO:0000256" key="2">
    <source>
        <dbReference type="RuleBase" id="RU003953"/>
    </source>
</evidence>
<comment type="similarity">
    <text evidence="2">Belongs to the tRNA nucleotidyltransferase/poly(A) polymerase family.</text>
</comment>
<dbReference type="EMBL" id="BLAE01000035">
    <property type="protein sequence ID" value="GES12339.1"/>
    <property type="molecule type" value="Genomic_DNA"/>
</dbReference>
<dbReference type="InterPro" id="IPR043519">
    <property type="entry name" value="NT_sf"/>
</dbReference>
<accession>A0A5M3WWL7</accession>
<dbReference type="GO" id="GO:0006396">
    <property type="term" value="P:RNA processing"/>
    <property type="evidence" value="ECO:0007669"/>
    <property type="project" value="InterPro"/>
</dbReference>
<gene>
    <name evidence="5" type="ORF">Amac_059360</name>
</gene>
<sequence>MDGELVLGFAYEPSTPGADGDRLLLEGDENRDEPPARPIPSPRDVANGIRIDRCGLHPVAGLKQEYLSSADDIAPYLPSAVDRAISRSEVEALLPLMLSEIDDRHHTIWLVGGAVRDLLTEPEHPIKDLDFCGTIPTGEFYDLAHESLARAGSGDYERGVSMRGVVYIKPLAAGKRIVEYKALTLGGFRFLSSGGDLTEDTAGRDFTVNSLYYDLRRQLIIDPSGHGIEHLRHAPSRLVIAYQGDNPVEQASIVLRGLKFLIRWPDADASALANWAGSLPADLNERIPTGKWKLLTAVWHNGVAKKHRRRAIELAADLGPVAAALLRKLSDGPHNAA</sequence>
<evidence type="ECO:0000256" key="3">
    <source>
        <dbReference type="SAM" id="MobiDB-lite"/>
    </source>
</evidence>
<dbReference type="GO" id="GO:0003723">
    <property type="term" value="F:RNA binding"/>
    <property type="evidence" value="ECO:0007669"/>
    <property type="project" value="UniProtKB-KW"/>
</dbReference>
<keyword evidence="1 2" id="KW-0808">Transferase</keyword>
<evidence type="ECO:0000256" key="1">
    <source>
        <dbReference type="ARBA" id="ARBA00022679"/>
    </source>
</evidence>
<keyword evidence="2" id="KW-0694">RNA-binding</keyword>
<evidence type="ECO:0000313" key="5">
    <source>
        <dbReference type="EMBL" id="GES12339.1"/>
    </source>
</evidence>
<dbReference type="GO" id="GO:0016779">
    <property type="term" value="F:nucleotidyltransferase activity"/>
    <property type="evidence" value="ECO:0007669"/>
    <property type="project" value="InterPro"/>
</dbReference>
<feature type="domain" description="Poly A polymerase head" evidence="4">
    <location>
        <begin position="108"/>
        <end position="232"/>
    </location>
</feature>
<organism evidence="5 6">
    <name type="scientific">Acrocarpospora macrocephala</name>
    <dbReference type="NCBI Taxonomy" id="150177"/>
    <lineage>
        <taxon>Bacteria</taxon>
        <taxon>Bacillati</taxon>
        <taxon>Actinomycetota</taxon>
        <taxon>Actinomycetes</taxon>
        <taxon>Streptosporangiales</taxon>
        <taxon>Streptosporangiaceae</taxon>
        <taxon>Acrocarpospora</taxon>
    </lineage>
</organism>
<dbReference type="AlphaFoldDB" id="A0A5M3WWL7"/>
<keyword evidence="6" id="KW-1185">Reference proteome</keyword>
<proteinExistence type="inferred from homology"/>
<evidence type="ECO:0000259" key="4">
    <source>
        <dbReference type="Pfam" id="PF01743"/>
    </source>
</evidence>
<dbReference type="Gene3D" id="3.30.460.10">
    <property type="entry name" value="Beta Polymerase, domain 2"/>
    <property type="match status" value="1"/>
</dbReference>
<reference evidence="5 6" key="1">
    <citation type="submission" date="2019-10" db="EMBL/GenBank/DDBJ databases">
        <title>Whole genome shotgun sequence of Acrocarpospora macrocephala NBRC 16266.</title>
        <authorList>
            <person name="Ichikawa N."/>
            <person name="Kimura A."/>
            <person name="Kitahashi Y."/>
            <person name="Komaki H."/>
            <person name="Oguchi A."/>
        </authorList>
    </citation>
    <scope>NUCLEOTIDE SEQUENCE [LARGE SCALE GENOMIC DNA]</scope>
    <source>
        <strain evidence="5 6">NBRC 16266</strain>
    </source>
</reference>
<dbReference type="SUPFAM" id="SSF81301">
    <property type="entry name" value="Nucleotidyltransferase"/>
    <property type="match status" value="1"/>
</dbReference>
<protein>
    <recommendedName>
        <fullName evidence="4">Poly A polymerase head domain-containing protein</fullName>
    </recommendedName>
</protein>
<dbReference type="Pfam" id="PF01743">
    <property type="entry name" value="PolyA_pol"/>
    <property type="match status" value="1"/>
</dbReference>
<evidence type="ECO:0000313" key="6">
    <source>
        <dbReference type="Proteomes" id="UP000331127"/>
    </source>
</evidence>
<feature type="region of interest" description="Disordered" evidence="3">
    <location>
        <begin position="9"/>
        <end position="44"/>
    </location>
</feature>
<dbReference type="Proteomes" id="UP000331127">
    <property type="component" value="Unassembled WGS sequence"/>
</dbReference>